<name>A0A1N6FSN0_9RHOB</name>
<gene>
    <name evidence="1" type="ORF">SAMN05444002_1920</name>
</gene>
<organism evidence="1 2">
    <name type="scientific">Vannielia litorea</name>
    <dbReference type="NCBI Taxonomy" id="1217970"/>
    <lineage>
        <taxon>Bacteria</taxon>
        <taxon>Pseudomonadati</taxon>
        <taxon>Pseudomonadota</taxon>
        <taxon>Alphaproteobacteria</taxon>
        <taxon>Rhodobacterales</taxon>
        <taxon>Paracoccaceae</taxon>
        <taxon>Vannielia</taxon>
    </lineage>
</organism>
<accession>A0A1N6FSN0</accession>
<dbReference type="AlphaFoldDB" id="A0A1N6FSN0"/>
<dbReference type="Proteomes" id="UP000184932">
    <property type="component" value="Unassembled WGS sequence"/>
</dbReference>
<dbReference type="STRING" id="1217970.SAMN05444002_1920"/>
<evidence type="ECO:0008006" key="3">
    <source>
        <dbReference type="Google" id="ProtNLM"/>
    </source>
</evidence>
<evidence type="ECO:0000313" key="2">
    <source>
        <dbReference type="Proteomes" id="UP000184932"/>
    </source>
</evidence>
<reference evidence="2" key="1">
    <citation type="submission" date="2016-11" db="EMBL/GenBank/DDBJ databases">
        <authorList>
            <person name="Varghese N."/>
            <person name="Submissions S."/>
        </authorList>
    </citation>
    <scope>NUCLEOTIDE SEQUENCE [LARGE SCALE GENOMIC DNA]</scope>
    <source>
        <strain evidence="2">DSM 29440</strain>
    </source>
</reference>
<dbReference type="RefSeq" id="WP_074256002.1">
    <property type="nucleotide sequence ID" value="NZ_FSRL01000001.1"/>
</dbReference>
<proteinExistence type="predicted"/>
<evidence type="ECO:0000313" key="1">
    <source>
        <dbReference type="EMBL" id="SIN98217.1"/>
    </source>
</evidence>
<sequence length="139" mass="14849">MFWALVSIGVGLMVLGLAVRLWPIPEARLAGRPGPDAAGWHAMEGGAKLVIPGAPGDAEARLKKVALDDLRTVSPREGTYVTRSVIWQFPDVTRVWRDGAGALHIHAHLVIGRGDFGVNRKRLERWIAEAGLAGAAGTS</sequence>
<dbReference type="EMBL" id="FSRL01000001">
    <property type="protein sequence ID" value="SIN98217.1"/>
    <property type="molecule type" value="Genomic_DNA"/>
</dbReference>
<keyword evidence="2" id="KW-1185">Reference proteome</keyword>
<protein>
    <recommendedName>
        <fullName evidence="3">DUF1499 domain-containing protein</fullName>
    </recommendedName>
</protein>